<dbReference type="PANTHER" id="PTHR33233:SF17">
    <property type="entry name" value="DUF4283 DOMAIN-CONTAINING PROTEIN"/>
    <property type="match status" value="1"/>
</dbReference>
<evidence type="ECO:0000313" key="4">
    <source>
        <dbReference type="Proteomes" id="UP001234989"/>
    </source>
</evidence>
<dbReference type="Pfam" id="PF14111">
    <property type="entry name" value="DUF4283"/>
    <property type="match status" value="1"/>
</dbReference>
<feature type="compositionally biased region" description="Polar residues" evidence="1">
    <location>
        <begin position="1"/>
        <end position="16"/>
    </location>
</feature>
<feature type="domain" description="DUF4283" evidence="2">
    <location>
        <begin position="61"/>
        <end position="145"/>
    </location>
</feature>
<keyword evidence="4" id="KW-1185">Reference proteome</keyword>
<accession>A0AAF0PST3</accession>
<sequence length="221" mass="25152">MQKLQFSDVGTSTHSTPVEPKNPQDMNRAGKVGKTLSYVPLNIKDGRKCVEIMRDDLKEQEEYWKTAHIGFVIGDTPYLKSMEGFVQNIWKTVNTPQIMLHDEGYFVFRFDSMADCEAILQDGPYYFNNKTLILQRWELNFEFNPDCITTIPLWVTFPGLPVGYWSSETLSKVASAIGKPLHTDVCTTSMTRISYACVLVEIDVAQPLVDVIDISTPYSEF</sequence>
<gene>
    <name evidence="3" type="ORF">MTR67_000694</name>
</gene>
<dbReference type="InterPro" id="IPR025558">
    <property type="entry name" value="DUF4283"/>
</dbReference>
<reference evidence="3" key="1">
    <citation type="submission" date="2023-08" db="EMBL/GenBank/DDBJ databases">
        <title>A de novo genome assembly of Solanum verrucosum Schlechtendal, a Mexican diploid species geographically isolated from the other diploid A-genome species in potato relatives.</title>
        <authorList>
            <person name="Hosaka K."/>
        </authorList>
    </citation>
    <scope>NUCLEOTIDE SEQUENCE</scope>
    <source>
        <tissue evidence="3">Young leaves</tissue>
    </source>
</reference>
<evidence type="ECO:0000313" key="3">
    <source>
        <dbReference type="EMBL" id="WMV07309.1"/>
    </source>
</evidence>
<name>A0AAF0PST3_SOLVR</name>
<dbReference type="AlphaFoldDB" id="A0AAF0PST3"/>
<evidence type="ECO:0000256" key="1">
    <source>
        <dbReference type="SAM" id="MobiDB-lite"/>
    </source>
</evidence>
<dbReference type="Proteomes" id="UP001234989">
    <property type="component" value="Chromosome 1"/>
</dbReference>
<feature type="region of interest" description="Disordered" evidence="1">
    <location>
        <begin position="1"/>
        <end position="29"/>
    </location>
</feature>
<organism evidence="3 4">
    <name type="scientific">Solanum verrucosum</name>
    <dbReference type="NCBI Taxonomy" id="315347"/>
    <lineage>
        <taxon>Eukaryota</taxon>
        <taxon>Viridiplantae</taxon>
        <taxon>Streptophyta</taxon>
        <taxon>Embryophyta</taxon>
        <taxon>Tracheophyta</taxon>
        <taxon>Spermatophyta</taxon>
        <taxon>Magnoliopsida</taxon>
        <taxon>eudicotyledons</taxon>
        <taxon>Gunneridae</taxon>
        <taxon>Pentapetalae</taxon>
        <taxon>asterids</taxon>
        <taxon>lamiids</taxon>
        <taxon>Solanales</taxon>
        <taxon>Solanaceae</taxon>
        <taxon>Solanoideae</taxon>
        <taxon>Solaneae</taxon>
        <taxon>Solanum</taxon>
    </lineage>
</organism>
<dbReference type="EMBL" id="CP133612">
    <property type="protein sequence ID" value="WMV07309.1"/>
    <property type="molecule type" value="Genomic_DNA"/>
</dbReference>
<evidence type="ECO:0000259" key="2">
    <source>
        <dbReference type="Pfam" id="PF14111"/>
    </source>
</evidence>
<proteinExistence type="predicted"/>
<dbReference type="PANTHER" id="PTHR33233">
    <property type="entry name" value="ENDONUCLEASE/EXONUCLEASE/PHOSPHATASE"/>
    <property type="match status" value="1"/>
</dbReference>
<protein>
    <recommendedName>
        <fullName evidence="2">DUF4283 domain-containing protein</fullName>
    </recommendedName>
</protein>